<dbReference type="GO" id="GO:0016874">
    <property type="term" value="F:ligase activity"/>
    <property type="evidence" value="ECO:0007669"/>
    <property type="project" value="UniProtKB-KW"/>
</dbReference>
<comment type="caution">
    <text evidence="17">The sequence shown here is derived from an EMBL/GenBank/DDBJ whole genome shotgun (WGS) entry which is preliminary data.</text>
</comment>
<feature type="domain" description="RING-type" evidence="16">
    <location>
        <begin position="148"/>
        <end position="190"/>
    </location>
</feature>
<evidence type="ECO:0000259" key="16">
    <source>
        <dbReference type="PROSITE" id="PS50089"/>
    </source>
</evidence>
<keyword evidence="8 14" id="KW-0863">Zinc-finger</keyword>
<dbReference type="GO" id="GO:0008270">
    <property type="term" value="F:zinc ion binding"/>
    <property type="evidence" value="ECO:0007669"/>
    <property type="project" value="UniProtKB-KW"/>
</dbReference>
<evidence type="ECO:0000256" key="1">
    <source>
        <dbReference type="ARBA" id="ARBA00000900"/>
    </source>
</evidence>
<sequence length="410" mass="45755">MLNSWNIKIFETKYATNHVGITTLFIIQFFLVIPCQVVAQTGGDKSSSPPDDQYLTDNTLKVSPGMAILLVGLILTFFMMGCVSVYARRCVEAWSGHPRGITGSPMRDINMRLGRTRHGIDPNVIDTFPTFLYSDVKGLKIGKVDLECAVCLNEFEDDANLRLLPKCCHVFHPECIDTWLASHVTCPVCRADLVPVPGEELISNWSAEVDSQQVNNNEISELSIDIINPVQPPIQCPETKATPNSPPVVWKFLRSHSTGHSLVQPGQDYERFTLRLPEGVQQMLKTPELNRAVSNATFQTERSPKRWFRRSTSVGTGRGRTNNVYYERFDRETKQAGHGRFFITPPFVSRSKSIKSASQATEGSSKTNILASGSLIKTVKSPIDQWFSGSEDDEIGERSFTRLITGNNPV</sequence>
<evidence type="ECO:0000256" key="9">
    <source>
        <dbReference type="ARBA" id="ARBA00022786"/>
    </source>
</evidence>
<keyword evidence="18" id="KW-1185">Reference proteome</keyword>
<evidence type="ECO:0000256" key="15">
    <source>
        <dbReference type="SAM" id="Phobius"/>
    </source>
</evidence>
<dbReference type="Proteomes" id="UP001454036">
    <property type="component" value="Unassembled WGS sequence"/>
</dbReference>
<keyword evidence="10" id="KW-0862">Zinc</keyword>
<dbReference type="InterPro" id="IPR001841">
    <property type="entry name" value="Znf_RING"/>
</dbReference>
<feature type="transmembrane region" description="Helical" evidence="15">
    <location>
        <begin position="62"/>
        <end position="87"/>
    </location>
</feature>
<dbReference type="GO" id="GO:0016020">
    <property type="term" value="C:membrane"/>
    <property type="evidence" value="ECO:0007669"/>
    <property type="project" value="UniProtKB-SubCell"/>
</dbReference>
<keyword evidence="5" id="KW-0808">Transferase</keyword>
<dbReference type="SUPFAM" id="SSF57850">
    <property type="entry name" value="RING/U-box"/>
    <property type="match status" value="1"/>
</dbReference>
<evidence type="ECO:0000256" key="2">
    <source>
        <dbReference type="ARBA" id="ARBA00004167"/>
    </source>
</evidence>
<evidence type="ECO:0000256" key="7">
    <source>
        <dbReference type="ARBA" id="ARBA00022723"/>
    </source>
</evidence>
<proteinExistence type="inferred from homology"/>
<dbReference type="Gene3D" id="3.30.40.10">
    <property type="entry name" value="Zinc/RING finger domain, C3HC4 (zinc finger)"/>
    <property type="match status" value="1"/>
</dbReference>
<dbReference type="GO" id="GO:0061630">
    <property type="term" value="F:ubiquitin protein ligase activity"/>
    <property type="evidence" value="ECO:0007669"/>
    <property type="project" value="UniProtKB-EC"/>
</dbReference>
<dbReference type="EMBL" id="BAABME010000886">
    <property type="protein sequence ID" value="GAA0146163.1"/>
    <property type="molecule type" value="Genomic_DNA"/>
</dbReference>
<dbReference type="CDD" id="cd16461">
    <property type="entry name" value="RING-H2_EL5-like"/>
    <property type="match status" value="1"/>
</dbReference>
<gene>
    <name evidence="17" type="ORF">LIER_06183</name>
</gene>
<organism evidence="17 18">
    <name type="scientific">Lithospermum erythrorhizon</name>
    <name type="common">Purple gromwell</name>
    <name type="synonym">Lithospermum officinale var. erythrorhizon</name>
    <dbReference type="NCBI Taxonomy" id="34254"/>
    <lineage>
        <taxon>Eukaryota</taxon>
        <taxon>Viridiplantae</taxon>
        <taxon>Streptophyta</taxon>
        <taxon>Embryophyta</taxon>
        <taxon>Tracheophyta</taxon>
        <taxon>Spermatophyta</taxon>
        <taxon>Magnoliopsida</taxon>
        <taxon>eudicotyledons</taxon>
        <taxon>Gunneridae</taxon>
        <taxon>Pentapetalae</taxon>
        <taxon>asterids</taxon>
        <taxon>lamiids</taxon>
        <taxon>Boraginales</taxon>
        <taxon>Boraginaceae</taxon>
        <taxon>Boraginoideae</taxon>
        <taxon>Lithospermeae</taxon>
        <taxon>Lithospermum</taxon>
    </lineage>
</organism>
<evidence type="ECO:0000256" key="14">
    <source>
        <dbReference type="PROSITE-ProRule" id="PRU00175"/>
    </source>
</evidence>
<comment type="pathway">
    <text evidence="3">Protein modification; protein ubiquitination.</text>
</comment>
<protein>
    <recommendedName>
        <fullName evidence="4">RING-type E3 ubiquitin transferase</fullName>
        <ecNumber evidence="4">2.3.2.27</ecNumber>
    </recommendedName>
</protein>
<keyword evidence="17" id="KW-0436">Ligase</keyword>
<evidence type="ECO:0000313" key="17">
    <source>
        <dbReference type="EMBL" id="GAA0146163.1"/>
    </source>
</evidence>
<feature type="transmembrane region" description="Helical" evidence="15">
    <location>
        <begin position="21"/>
        <end position="42"/>
    </location>
</feature>
<dbReference type="Pfam" id="PF13639">
    <property type="entry name" value="zf-RING_2"/>
    <property type="match status" value="1"/>
</dbReference>
<evidence type="ECO:0000256" key="3">
    <source>
        <dbReference type="ARBA" id="ARBA00004906"/>
    </source>
</evidence>
<dbReference type="SMART" id="SM00184">
    <property type="entry name" value="RING"/>
    <property type="match status" value="1"/>
</dbReference>
<comment type="similarity">
    <text evidence="13">Belongs to the RING-type zinc finger family. ATL subfamily.</text>
</comment>
<evidence type="ECO:0000256" key="13">
    <source>
        <dbReference type="ARBA" id="ARBA00024209"/>
    </source>
</evidence>
<dbReference type="InterPro" id="IPR013083">
    <property type="entry name" value="Znf_RING/FYVE/PHD"/>
</dbReference>
<comment type="subcellular location">
    <subcellularLocation>
        <location evidence="2">Membrane</location>
        <topology evidence="2">Single-pass membrane protein</topology>
    </subcellularLocation>
</comment>
<dbReference type="PANTHER" id="PTHR14155">
    <property type="entry name" value="RING FINGER DOMAIN-CONTAINING"/>
    <property type="match status" value="1"/>
</dbReference>
<evidence type="ECO:0000256" key="12">
    <source>
        <dbReference type="ARBA" id="ARBA00023136"/>
    </source>
</evidence>
<comment type="catalytic activity">
    <reaction evidence="1">
        <text>S-ubiquitinyl-[E2 ubiquitin-conjugating enzyme]-L-cysteine + [acceptor protein]-L-lysine = [E2 ubiquitin-conjugating enzyme]-L-cysteine + N(6)-ubiquitinyl-[acceptor protein]-L-lysine.</text>
        <dbReference type="EC" id="2.3.2.27"/>
    </reaction>
</comment>
<evidence type="ECO:0000256" key="10">
    <source>
        <dbReference type="ARBA" id="ARBA00022833"/>
    </source>
</evidence>
<evidence type="ECO:0000256" key="5">
    <source>
        <dbReference type="ARBA" id="ARBA00022679"/>
    </source>
</evidence>
<dbReference type="PROSITE" id="PS50089">
    <property type="entry name" value="ZF_RING_2"/>
    <property type="match status" value="1"/>
</dbReference>
<dbReference type="InterPro" id="IPR053238">
    <property type="entry name" value="RING-H2_zinc_finger"/>
</dbReference>
<dbReference type="PANTHER" id="PTHR14155:SF263">
    <property type="entry name" value="E3 UBIQUITIN-PROTEIN LIGASE ATL6"/>
    <property type="match status" value="1"/>
</dbReference>
<evidence type="ECO:0000256" key="6">
    <source>
        <dbReference type="ARBA" id="ARBA00022692"/>
    </source>
</evidence>
<keyword evidence="6 15" id="KW-0812">Transmembrane</keyword>
<name>A0AAV3P801_LITER</name>
<keyword evidence="7" id="KW-0479">Metal-binding</keyword>
<dbReference type="AlphaFoldDB" id="A0AAV3P801"/>
<evidence type="ECO:0000256" key="11">
    <source>
        <dbReference type="ARBA" id="ARBA00022989"/>
    </source>
</evidence>
<accession>A0AAV3P801</accession>
<evidence type="ECO:0000256" key="4">
    <source>
        <dbReference type="ARBA" id="ARBA00012483"/>
    </source>
</evidence>
<keyword evidence="12 15" id="KW-0472">Membrane</keyword>
<dbReference type="FunFam" id="3.30.40.10:FF:000187">
    <property type="entry name" value="E3 ubiquitin-protein ligase ATL6"/>
    <property type="match status" value="1"/>
</dbReference>
<keyword evidence="9" id="KW-0833">Ubl conjugation pathway</keyword>
<keyword evidence="11 15" id="KW-1133">Transmembrane helix</keyword>
<evidence type="ECO:0000256" key="8">
    <source>
        <dbReference type="ARBA" id="ARBA00022771"/>
    </source>
</evidence>
<dbReference type="EC" id="2.3.2.27" evidence="4"/>
<reference evidence="17 18" key="1">
    <citation type="submission" date="2024-01" db="EMBL/GenBank/DDBJ databases">
        <title>The complete chloroplast genome sequence of Lithospermum erythrorhizon: insights into the phylogenetic relationship among Boraginaceae species and the maternal lineages of purple gromwells.</title>
        <authorList>
            <person name="Okada T."/>
            <person name="Watanabe K."/>
        </authorList>
    </citation>
    <scope>NUCLEOTIDE SEQUENCE [LARGE SCALE GENOMIC DNA]</scope>
</reference>
<evidence type="ECO:0000313" key="18">
    <source>
        <dbReference type="Proteomes" id="UP001454036"/>
    </source>
</evidence>